<evidence type="ECO:0000256" key="1">
    <source>
        <dbReference type="SAM" id="MobiDB-lite"/>
    </source>
</evidence>
<feature type="compositionally biased region" description="Polar residues" evidence="1">
    <location>
        <begin position="223"/>
        <end position="233"/>
    </location>
</feature>
<dbReference type="EMBL" id="JAANQT010000261">
    <property type="protein sequence ID" value="KAG1312643.1"/>
    <property type="molecule type" value="Genomic_DNA"/>
</dbReference>
<organism evidence="2 3">
    <name type="scientific">Rhizopus oryzae</name>
    <name type="common">Mucormycosis agent</name>
    <name type="synonym">Rhizopus arrhizus var. delemar</name>
    <dbReference type="NCBI Taxonomy" id="64495"/>
    <lineage>
        <taxon>Eukaryota</taxon>
        <taxon>Fungi</taxon>
        <taxon>Fungi incertae sedis</taxon>
        <taxon>Mucoromycota</taxon>
        <taxon>Mucoromycotina</taxon>
        <taxon>Mucoromycetes</taxon>
        <taxon>Mucorales</taxon>
        <taxon>Mucorineae</taxon>
        <taxon>Rhizopodaceae</taxon>
        <taxon>Rhizopus</taxon>
    </lineage>
</organism>
<name>A0A9P6XG24_RHIOR</name>
<dbReference type="Proteomes" id="UP000716291">
    <property type="component" value="Unassembled WGS sequence"/>
</dbReference>
<gene>
    <name evidence="2" type="ORF">G6F64_002866</name>
</gene>
<reference evidence="2" key="1">
    <citation type="journal article" date="2020" name="Microb. Genom.">
        <title>Genetic diversity of clinical and environmental Mucorales isolates obtained from an investigation of mucormycosis cases among solid organ transplant recipients.</title>
        <authorList>
            <person name="Nguyen M.H."/>
            <person name="Kaul D."/>
            <person name="Muto C."/>
            <person name="Cheng S.J."/>
            <person name="Richter R.A."/>
            <person name="Bruno V.M."/>
            <person name="Liu G."/>
            <person name="Beyhan S."/>
            <person name="Sundermann A.J."/>
            <person name="Mounaud S."/>
            <person name="Pasculle A.W."/>
            <person name="Nierman W.C."/>
            <person name="Driscoll E."/>
            <person name="Cumbie R."/>
            <person name="Clancy C.J."/>
            <person name="Dupont C.L."/>
        </authorList>
    </citation>
    <scope>NUCLEOTIDE SEQUENCE</scope>
    <source>
        <strain evidence="2">GL11</strain>
    </source>
</reference>
<feature type="region of interest" description="Disordered" evidence="1">
    <location>
        <begin position="436"/>
        <end position="490"/>
    </location>
</feature>
<feature type="compositionally biased region" description="Basic and acidic residues" evidence="1">
    <location>
        <begin position="328"/>
        <end position="338"/>
    </location>
</feature>
<feature type="compositionally biased region" description="Low complexity" evidence="1">
    <location>
        <begin position="237"/>
        <end position="248"/>
    </location>
</feature>
<feature type="compositionally biased region" description="Polar residues" evidence="1">
    <location>
        <begin position="270"/>
        <end position="280"/>
    </location>
</feature>
<dbReference type="OrthoDB" id="2240073at2759"/>
<feature type="region of interest" description="Disordered" evidence="1">
    <location>
        <begin position="223"/>
        <end position="338"/>
    </location>
</feature>
<proteinExistence type="predicted"/>
<sequence>MSLLNKSMYAYDPNDIIDLDHAFNEESSQMISLSSIDDYQLNELTRSLVTPTPNKHQSPSPYPESVLLFRNLKHDKTTEDLVHSDLKDFIGNYDMDDLISRPGSRIPSRTTFNPRQEVLLKRRTPTSVNRQLQQQKSSLPHSNQKITSTYPSHPPPLTGQDKTSQLLSALEQSYHREQQMEQIYLNQLKEIDAKVYEKLKKDSEALMKRRSSLLEQFRANTISCDPNRYTPNKTRSSENSTTTTSSNSGDLYYDPPPKQKPVDDDVYPQDSVSHDSPTNKNKSRIRSNSTEEKKMECNLNQPRRSSEQESKSGLNAYLNRSKRNTTVELKRNNEERTKSDRAIALSYLTRGQKRNEQEQAKEGLSGLNRLKPIQEVKGNRSFYLRRDSKEERPVTKDIRYSYPSRIKKEEEVKNKPTKRNSIEPKEDTIRQRYFMSRNKESTVQERRLSQLNNNEEVKRQISYKSKRNSVQQDSQDTFTKRKSASEDVKESARRVLAMVQENRMKRLGNNRYETRKSFI</sequence>
<dbReference type="AlphaFoldDB" id="A0A9P6XG24"/>
<accession>A0A9P6XG24</accession>
<feature type="compositionally biased region" description="Basic and acidic residues" evidence="1">
    <location>
        <begin position="437"/>
        <end position="448"/>
    </location>
</feature>
<comment type="caution">
    <text evidence="2">The sequence shown here is derived from an EMBL/GenBank/DDBJ whole genome shotgun (WGS) entry which is preliminary data.</text>
</comment>
<feature type="compositionally biased region" description="Polar residues" evidence="1">
    <location>
        <begin position="468"/>
        <end position="477"/>
    </location>
</feature>
<evidence type="ECO:0000313" key="2">
    <source>
        <dbReference type="EMBL" id="KAG1312643.1"/>
    </source>
</evidence>
<feature type="region of interest" description="Disordered" evidence="1">
    <location>
        <begin position="409"/>
        <end position="428"/>
    </location>
</feature>
<feature type="compositionally biased region" description="Polar residues" evidence="1">
    <location>
        <begin position="125"/>
        <end position="151"/>
    </location>
</feature>
<protein>
    <submittedName>
        <fullName evidence="2">Uncharacterized protein</fullName>
    </submittedName>
</protein>
<feature type="region of interest" description="Disordered" evidence="1">
    <location>
        <begin position="121"/>
        <end position="161"/>
    </location>
</feature>
<evidence type="ECO:0000313" key="3">
    <source>
        <dbReference type="Proteomes" id="UP000716291"/>
    </source>
</evidence>
<keyword evidence="3" id="KW-1185">Reference proteome</keyword>